<evidence type="ECO:0000313" key="2">
    <source>
        <dbReference type="EMBL" id="TGZ83534.1"/>
    </source>
</evidence>
<name>A0A4S2N3L0_9PEZI</name>
<reference evidence="2 3" key="1">
    <citation type="submission" date="2019-04" db="EMBL/GenBank/DDBJ databases">
        <title>Comparative genomics and transcriptomics to analyze fruiting body development in filamentous ascomycetes.</title>
        <authorList>
            <consortium name="DOE Joint Genome Institute"/>
            <person name="Lutkenhaus R."/>
            <person name="Traeger S."/>
            <person name="Breuer J."/>
            <person name="Kuo A."/>
            <person name="Lipzen A."/>
            <person name="Pangilinan J."/>
            <person name="Dilworth D."/>
            <person name="Sandor L."/>
            <person name="Poggeler S."/>
            <person name="Barry K."/>
            <person name="Grigoriev I.V."/>
            <person name="Nowrousian M."/>
        </authorList>
    </citation>
    <scope>NUCLEOTIDE SEQUENCE [LARGE SCALE GENOMIC DNA]</scope>
    <source>
        <strain evidence="2 3">CBS 389.68</strain>
    </source>
</reference>
<dbReference type="EMBL" id="ML220113">
    <property type="protein sequence ID" value="TGZ83534.1"/>
    <property type="molecule type" value="Genomic_DNA"/>
</dbReference>
<dbReference type="InParanoid" id="A0A4S2N3L0"/>
<protein>
    <submittedName>
        <fullName evidence="2">Uncharacterized protein</fullName>
    </submittedName>
</protein>
<evidence type="ECO:0000256" key="1">
    <source>
        <dbReference type="SAM" id="MobiDB-lite"/>
    </source>
</evidence>
<feature type="compositionally biased region" description="Pro residues" evidence="1">
    <location>
        <begin position="77"/>
        <end position="87"/>
    </location>
</feature>
<feature type="region of interest" description="Disordered" evidence="1">
    <location>
        <begin position="1"/>
        <end position="22"/>
    </location>
</feature>
<feature type="compositionally biased region" description="Low complexity" evidence="1">
    <location>
        <begin position="53"/>
        <end position="66"/>
    </location>
</feature>
<gene>
    <name evidence="2" type="ORF">EX30DRAFT_84442</name>
</gene>
<dbReference type="Proteomes" id="UP000298138">
    <property type="component" value="Unassembled WGS sequence"/>
</dbReference>
<organism evidence="2 3">
    <name type="scientific">Ascodesmis nigricans</name>
    <dbReference type="NCBI Taxonomy" id="341454"/>
    <lineage>
        <taxon>Eukaryota</taxon>
        <taxon>Fungi</taxon>
        <taxon>Dikarya</taxon>
        <taxon>Ascomycota</taxon>
        <taxon>Pezizomycotina</taxon>
        <taxon>Pezizomycetes</taxon>
        <taxon>Pezizales</taxon>
        <taxon>Ascodesmidaceae</taxon>
        <taxon>Ascodesmis</taxon>
    </lineage>
</organism>
<dbReference type="AlphaFoldDB" id="A0A4S2N3L0"/>
<keyword evidence="3" id="KW-1185">Reference proteome</keyword>
<evidence type="ECO:0000313" key="3">
    <source>
        <dbReference type="Proteomes" id="UP000298138"/>
    </source>
</evidence>
<proteinExistence type="predicted"/>
<accession>A0A4S2N3L0</accession>
<feature type="region of interest" description="Disordered" evidence="1">
    <location>
        <begin position="53"/>
        <end position="106"/>
    </location>
</feature>
<sequence>MTLTINLLQPPRRTRELHHRPPQRRRVCRVEVMLQLYSPGRLTIILHPPPSLSPILSRHPSSSHPHTQGATYVTPTSQPPHPAPVAPEKPTIMHSWCSRSRGRGGI</sequence>